<feature type="domain" description="Serine aminopeptidase S33" evidence="5">
    <location>
        <begin position="107"/>
        <end position="319"/>
    </location>
</feature>
<feature type="active site" description="Charge relay system" evidence="4">
    <location>
        <position position="186"/>
    </location>
</feature>
<dbReference type="PIRSF" id="PIRSF005211">
    <property type="entry name" value="Ab_hydro_YheT"/>
    <property type="match status" value="1"/>
</dbReference>
<dbReference type="GO" id="GO:0051793">
    <property type="term" value="P:medium-chain fatty acid catabolic process"/>
    <property type="evidence" value="ECO:0007669"/>
    <property type="project" value="TreeGrafter"/>
</dbReference>
<dbReference type="GO" id="GO:0008126">
    <property type="term" value="F:acetylesterase activity"/>
    <property type="evidence" value="ECO:0007669"/>
    <property type="project" value="TreeGrafter"/>
</dbReference>
<evidence type="ECO:0000259" key="5">
    <source>
        <dbReference type="Pfam" id="PF12146"/>
    </source>
</evidence>
<evidence type="ECO:0000313" key="6">
    <source>
        <dbReference type="EMBL" id="KAG5676813.1"/>
    </source>
</evidence>
<dbReference type="InterPro" id="IPR022742">
    <property type="entry name" value="Hydrolase_4"/>
</dbReference>
<dbReference type="InterPro" id="IPR012020">
    <property type="entry name" value="ABHD4"/>
</dbReference>
<reference evidence="6" key="1">
    <citation type="submission" date="2021-03" db="EMBL/GenBank/DDBJ databases">
        <title>Chromosome level genome of the anhydrobiotic midge Polypedilum vanderplanki.</title>
        <authorList>
            <person name="Yoshida Y."/>
            <person name="Kikawada T."/>
            <person name="Gusev O."/>
        </authorList>
    </citation>
    <scope>NUCLEOTIDE SEQUENCE</scope>
    <source>
        <strain evidence="6">NIAS01</strain>
        <tissue evidence="6">Whole body or cell culture</tissue>
    </source>
</reference>
<evidence type="ECO:0000256" key="3">
    <source>
        <dbReference type="ARBA" id="ARBA00022801"/>
    </source>
</evidence>
<evidence type="ECO:0000256" key="4">
    <source>
        <dbReference type="PIRSR" id="PIRSR005211-1"/>
    </source>
</evidence>
<accession>A0A9J6C4J2</accession>
<feature type="active site" description="Charge relay system" evidence="4">
    <location>
        <position position="344"/>
    </location>
</feature>
<name>A0A9J6C4J2_POLVA</name>
<dbReference type="AlphaFoldDB" id="A0A9J6C4J2"/>
<dbReference type="PROSITE" id="PS01133">
    <property type="entry name" value="UPF0017"/>
    <property type="match status" value="1"/>
</dbReference>
<feature type="active site" description="Charge relay system" evidence="4">
    <location>
        <position position="315"/>
    </location>
</feature>
<sequence>MPRYHLFFIATISYLVYYLVEVVKRPILAVKPGIFKNYLIKNVPILNQQFYPTIWCVESRVQTVFASFVRASIMPPIDYEREVLQLSDGGEVALDWLTKGCDMNAPIIIILPGLTGESQAEYIKFLVTAANEKGIKCCVFNNRGLGGIQLKTPRLYCAANCEDLSEVMKHVHKKFPDCIKGAAGVSMGGLILGNYLSEHQNEAAEILTAAKLISVPWDVEKGTKSIEKPFLNMTLNRHLCYSLCRTVEKYDILFKDSSTWREKVLSSQTIKEFDSNFTSVHFGFESVDTYYSKATLHQKLHKIKVPTLCLSAADDPFQPLDAIPIKAAEESSHCCIVVTARGGHIGFLDGIWPNKDQYMSRLFAQYFSAVLFDKENEFIEVVKMLDNSDF</sequence>
<protein>
    <recommendedName>
        <fullName evidence="5">Serine aminopeptidase S33 domain-containing protein</fullName>
    </recommendedName>
</protein>
<comment type="similarity">
    <text evidence="1">Belongs to the AB hydrolase superfamily. AB hydrolase 4 family.</text>
</comment>
<dbReference type="Proteomes" id="UP001107558">
    <property type="component" value="Chromosome 2"/>
</dbReference>
<dbReference type="PANTHER" id="PTHR10794">
    <property type="entry name" value="ABHYDROLASE DOMAIN-CONTAINING PROTEIN"/>
    <property type="match status" value="1"/>
</dbReference>
<dbReference type="InterPro" id="IPR050960">
    <property type="entry name" value="AB_hydrolase_4_sf"/>
</dbReference>
<evidence type="ECO:0000256" key="1">
    <source>
        <dbReference type="ARBA" id="ARBA00010884"/>
    </source>
</evidence>
<comment type="caution">
    <text evidence="6">The sequence shown here is derived from an EMBL/GenBank/DDBJ whole genome shotgun (WGS) entry which is preliminary data.</text>
</comment>
<dbReference type="Pfam" id="PF12146">
    <property type="entry name" value="Hydrolase_4"/>
    <property type="match status" value="1"/>
</dbReference>
<dbReference type="InterPro" id="IPR029058">
    <property type="entry name" value="AB_hydrolase_fold"/>
</dbReference>
<dbReference type="GO" id="GO:0047372">
    <property type="term" value="F:monoacylglycerol lipase activity"/>
    <property type="evidence" value="ECO:0007669"/>
    <property type="project" value="TreeGrafter"/>
</dbReference>
<proteinExistence type="inferred from homology"/>
<dbReference type="SUPFAM" id="SSF53474">
    <property type="entry name" value="alpha/beta-Hydrolases"/>
    <property type="match status" value="1"/>
</dbReference>
<dbReference type="InterPro" id="IPR000952">
    <property type="entry name" value="AB_hydrolase_4_CS"/>
</dbReference>
<dbReference type="Gene3D" id="3.40.50.1820">
    <property type="entry name" value="alpha/beta hydrolase"/>
    <property type="match status" value="1"/>
</dbReference>
<dbReference type="PANTHER" id="PTHR10794:SF63">
    <property type="entry name" value="ALPHA_BETA HYDROLASE 1, ISOFORM A"/>
    <property type="match status" value="1"/>
</dbReference>
<dbReference type="EMBL" id="JADBJN010000002">
    <property type="protein sequence ID" value="KAG5676813.1"/>
    <property type="molecule type" value="Genomic_DNA"/>
</dbReference>
<organism evidence="6 7">
    <name type="scientific">Polypedilum vanderplanki</name>
    <name type="common">Sleeping chironomid midge</name>
    <dbReference type="NCBI Taxonomy" id="319348"/>
    <lineage>
        <taxon>Eukaryota</taxon>
        <taxon>Metazoa</taxon>
        <taxon>Ecdysozoa</taxon>
        <taxon>Arthropoda</taxon>
        <taxon>Hexapoda</taxon>
        <taxon>Insecta</taxon>
        <taxon>Pterygota</taxon>
        <taxon>Neoptera</taxon>
        <taxon>Endopterygota</taxon>
        <taxon>Diptera</taxon>
        <taxon>Nematocera</taxon>
        <taxon>Chironomoidea</taxon>
        <taxon>Chironomidae</taxon>
        <taxon>Chironominae</taxon>
        <taxon>Polypedilum</taxon>
        <taxon>Polypedilum</taxon>
    </lineage>
</organism>
<dbReference type="OrthoDB" id="247542at2759"/>
<gene>
    <name evidence="6" type="ORF">PVAND_006621</name>
</gene>
<evidence type="ECO:0000256" key="2">
    <source>
        <dbReference type="ARBA" id="ARBA00022487"/>
    </source>
</evidence>
<keyword evidence="7" id="KW-1185">Reference proteome</keyword>
<keyword evidence="2" id="KW-0719">Serine esterase</keyword>
<dbReference type="GO" id="GO:0051792">
    <property type="term" value="P:medium-chain fatty acid biosynthetic process"/>
    <property type="evidence" value="ECO:0007669"/>
    <property type="project" value="TreeGrafter"/>
</dbReference>
<evidence type="ECO:0000313" key="7">
    <source>
        <dbReference type="Proteomes" id="UP001107558"/>
    </source>
</evidence>
<keyword evidence="3" id="KW-0378">Hydrolase</keyword>